<evidence type="ECO:0000313" key="3">
    <source>
        <dbReference type="EMBL" id="XBM49195.1"/>
    </source>
</evidence>
<dbReference type="AlphaFoldDB" id="A0AAU7GCN3"/>
<protein>
    <recommendedName>
        <fullName evidence="4">Integral membrane protein</fullName>
    </recommendedName>
</protein>
<organism evidence="3">
    <name type="scientific">Leifsonia sp. NPDC080035</name>
    <dbReference type="NCBI Taxonomy" id="3143936"/>
    <lineage>
        <taxon>Bacteria</taxon>
        <taxon>Bacillati</taxon>
        <taxon>Actinomycetota</taxon>
        <taxon>Actinomycetes</taxon>
        <taxon>Micrococcales</taxon>
        <taxon>Microbacteriaceae</taxon>
        <taxon>Leifsonia</taxon>
    </lineage>
</organism>
<evidence type="ECO:0000256" key="1">
    <source>
        <dbReference type="SAM" id="MobiDB-lite"/>
    </source>
</evidence>
<accession>A0AAU7GCN3</accession>
<feature type="transmembrane region" description="Helical" evidence="2">
    <location>
        <begin position="95"/>
        <end position="117"/>
    </location>
</feature>
<evidence type="ECO:0000256" key="2">
    <source>
        <dbReference type="SAM" id="Phobius"/>
    </source>
</evidence>
<gene>
    <name evidence="3" type="ORF">AAME72_04875</name>
</gene>
<dbReference type="EMBL" id="CP157390">
    <property type="protein sequence ID" value="XBM49195.1"/>
    <property type="molecule type" value="Genomic_DNA"/>
</dbReference>
<name>A0AAU7GCN3_9MICO</name>
<feature type="transmembrane region" description="Helical" evidence="2">
    <location>
        <begin position="64"/>
        <end position="83"/>
    </location>
</feature>
<evidence type="ECO:0008006" key="4">
    <source>
        <dbReference type="Google" id="ProtNLM"/>
    </source>
</evidence>
<feature type="region of interest" description="Disordered" evidence="1">
    <location>
        <begin position="1"/>
        <end position="47"/>
    </location>
</feature>
<proteinExistence type="predicted"/>
<keyword evidence="2" id="KW-1133">Transmembrane helix</keyword>
<feature type="compositionally biased region" description="Low complexity" evidence="1">
    <location>
        <begin position="1"/>
        <end position="13"/>
    </location>
</feature>
<keyword evidence="2" id="KW-0812">Transmembrane</keyword>
<sequence length="156" mass="16664">MTLNPDDSTAPARDAADSDAVDAPGATREPVPEPAAEPEPAPEEVATVTEDAVRVHRSPRYFRFMLTGAILFAIIALILTFAFPENPTYDRGTVFGFLLAICAVVGVALGAVVALLLDRAATRRARTVQADRIDVRVPGDEPEDPRPGDQRPSVDS</sequence>
<reference evidence="3" key="1">
    <citation type="submission" date="2024-05" db="EMBL/GenBank/DDBJ databases">
        <title>The Natural Products Discovery Center: Release of the First 8490 Sequenced Strains for Exploring Actinobacteria Biosynthetic Diversity.</title>
        <authorList>
            <person name="Kalkreuter E."/>
            <person name="Kautsar S.A."/>
            <person name="Yang D."/>
            <person name="Bader C.D."/>
            <person name="Teijaro C.N."/>
            <person name="Fluegel L."/>
            <person name="Davis C.M."/>
            <person name="Simpson J.R."/>
            <person name="Lauterbach L."/>
            <person name="Steele A.D."/>
            <person name="Gui C."/>
            <person name="Meng S."/>
            <person name="Li G."/>
            <person name="Viehrig K."/>
            <person name="Ye F."/>
            <person name="Su P."/>
            <person name="Kiefer A.F."/>
            <person name="Nichols A."/>
            <person name="Cepeda A.J."/>
            <person name="Yan W."/>
            <person name="Fan B."/>
            <person name="Jiang Y."/>
            <person name="Adhikari A."/>
            <person name="Zheng C.-J."/>
            <person name="Schuster L."/>
            <person name="Cowan T.M."/>
            <person name="Smanski M.J."/>
            <person name="Chevrette M.G."/>
            <person name="de Carvalho L.P.S."/>
            <person name="Shen B."/>
        </authorList>
    </citation>
    <scope>NUCLEOTIDE SEQUENCE</scope>
    <source>
        <strain evidence="3">NPDC080035</strain>
    </source>
</reference>
<feature type="region of interest" description="Disordered" evidence="1">
    <location>
        <begin position="132"/>
        <end position="156"/>
    </location>
</feature>
<dbReference type="RefSeq" id="WP_348789114.1">
    <property type="nucleotide sequence ID" value="NZ_CP157390.1"/>
</dbReference>
<keyword evidence="2" id="KW-0472">Membrane</keyword>